<comment type="similarity">
    <text evidence="1">Belongs to the helicase family. RecQ subfamily.</text>
</comment>
<dbReference type="EMBL" id="VSWD01000002">
    <property type="protein sequence ID" value="KAK3107748.1"/>
    <property type="molecule type" value="Genomic_DNA"/>
</dbReference>
<keyword evidence="3" id="KW-0413">Isomerase</keyword>
<evidence type="ECO:0000256" key="2">
    <source>
        <dbReference type="ARBA" id="ARBA00023125"/>
    </source>
</evidence>
<feature type="domain" description="Helicase C-terminal" evidence="7">
    <location>
        <begin position="1"/>
        <end position="81"/>
    </location>
</feature>
<keyword evidence="9" id="KW-1185">Reference proteome</keyword>
<dbReference type="EC" id="5.6.2.4" evidence="5"/>
<reference evidence="8" key="1">
    <citation type="submission" date="2019-08" db="EMBL/GenBank/DDBJ databases">
        <title>The improved chromosome-level genome for the pearl oyster Pinctada fucata martensii using PacBio sequencing and Hi-C.</title>
        <authorList>
            <person name="Zheng Z."/>
        </authorList>
    </citation>
    <scope>NUCLEOTIDE SEQUENCE</scope>
    <source>
        <strain evidence="8">ZZ-2019</strain>
        <tissue evidence="8">Adductor muscle</tissue>
    </source>
</reference>
<dbReference type="SUPFAM" id="SSF52540">
    <property type="entry name" value="P-loop containing nucleoside triphosphate hydrolases"/>
    <property type="match status" value="1"/>
</dbReference>
<dbReference type="InterPro" id="IPR001650">
    <property type="entry name" value="Helicase_C-like"/>
</dbReference>
<dbReference type="Proteomes" id="UP001186944">
    <property type="component" value="Unassembled WGS sequence"/>
</dbReference>
<proteinExistence type="inferred from homology"/>
<dbReference type="PANTHER" id="PTHR13710">
    <property type="entry name" value="DNA HELICASE RECQ FAMILY MEMBER"/>
    <property type="match status" value="1"/>
</dbReference>
<protein>
    <recommendedName>
        <fullName evidence="5">DNA 3'-5' helicase</fullName>
        <ecNumber evidence="5">5.6.2.4</ecNumber>
    </recommendedName>
    <alternativeName>
        <fullName evidence="6">DNA 3'-5' helicase Q1</fullName>
    </alternativeName>
</protein>
<comment type="caution">
    <text evidence="8">The sequence shown here is derived from an EMBL/GenBank/DDBJ whole genome shotgun (WGS) entry which is preliminary data.</text>
</comment>
<dbReference type="GO" id="GO:0003677">
    <property type="term" value="F:DNA binding"/>
    <property type="evidence" value="ECO:0007669"/>
    <property type="project" value="UniProtKB-KW"/>
</dbReference>
<evidence type="ECO:0000256" key="5">
    <source>
        <dbReference type="ARBA" id="ARBA00034808"/>
    </source>
</evidence>
<keyword evidence="2" id="KW-0238">DNA-binding</keyword>
<dbReference type="GO" id="GO:0043138">
    <property type="term" value="F:3'-5' DNA helicase activity"/>
    <property type="evidence" value="ECO:0007669"/>
    <property type="project" value="UniProtKB-EC"/>
</dbReference>
<evidence type="ECO:0000256" key="1">
    <source>
        <dbReference type="ARBA" id="ARBA00005446"/>
    </source>
</evidence>
<dbReference type="PANTHER" id="PTHR13710:SF105">
    <property type="entry name" value="ATP-DEPENDENT DNA HELICASE Q1"/>
    <property type="match status" value="1"/>
</dbReference>
<evidence type="ECO:0000256" key="6">
    <source>
        <dbReference type="ARBA" id="ARBA00044566"/>
    </source>
</evidence>
<evidence type="ECO:0000313" key="8">
    <source>
        <dbReference type="EMBL" id="KAK3107748.1"/>
    </source>
</evidence>
<dbReference type="GO" id="GO:0005737">
    <property type="term" value="C:cytoplasm"/>
    <property type="evidence" value="ECO:0007669"/>
    <property type="project" value="TreeGrafter"/>
</dbReference>
<dbReference type="AlphaFoldDB" id="A0AA89CDI6"/>
<evidence type="ECO:0000256" key="4">
    <source>
        <dbReference type="ARBA" id="ARBA00034617"/>
    </source>
</evidence>
<dbReference type="InterPro" id="IPR027417">
    <property type="entry name" value="P-loop_NTPase"/>
</dbReference>
<evidence type="ECO:0000259" key="7">
    <source>
        <dbReference type="PROSITE" id="PS51194"/>
    </source>
</evidence>
<name>A0AA89CDI6_PINIB</name>
<dbReference type="PROSITE" id="PS51194">
    <property type="entry name" value="HELICASE_CTER"/>
    <property type="match status" value="1"/>
</dbReference>
<gene>
    <name evidence="8" type="ORF">FSP39_021354</name>
</gene>
<accession>A0AA89CDI6</accession>
<dbReference type="GO" id="GO:0000724">
    <property type="term" value="P:double-strand break repair via homologous recombination"/>
    <property type="evidence" value="ECO:0007669"/>
    <property type="project" value="TreeGrafter"/>
</dbReference>
<dbReference type="Pfam" id="PF00271">
    <property type="entry name" value="Helicase_C"/>
    <property type="match status" value="1"/>
</dbReference>
<evidence type="ECO:0000313" key="9">
    <source>
        <dbReference type="Proteomes" id="UP001186944"/>
    </source>
</evidence>
<dbReference type="GO" id="GO:0009378">
    <property type="term" value="F:four-way junction helicase activity"/>
    <property type="evidence" value="ECO:0007669"/>
    <property type="project" value="TreeGrafter"/>
</dbReference>
<sequence>MKEKLVQEMGHPSSKLKLLFATEAYSMGTDAPNIRRIVHIGPPSSLDTYMQEVGRGGHDGEDCDALLYYNASDIGKKTSHP</sequence>
<evidence type="ECO:0000256" key="3">
    <source>
        <dbReference type="ARBA" id="ARBA00023235"/>
    </source>
</evidence>
<dbReference type="GO" id="GO:0005694">
    <property type="term" value="C:chromosome"/>
    <property type="evidence" value="ECO:0007669"/>
    <property type="project" value="TreeGrafter"/>
</dbReference>
<comment type="catalytic activity">
    <reaction evidence="4">
        <text>Couples ATP hydrolysis with the unwinding of duplex DNA by translocating in the 3'-5' direction.</text>
        <dbReference type="EC" id="5.6.2.4"/>
    </reaction>
</comment>
<organism evidence="8 9">
    <name type="scientific">Pinctada imbricata</name>
    <name type="common">Atlantic pearl-oyster</name>
    <name type="synonym">Pinctada martensii</name>
    <dbReference type="NCBI Taxonomy" id="66713"/>
    <lineage>
        <taxon>Eukaryota</taxon>
        <taxon>Metazoa</taxon>
        <taxon>Spiralia</taxon>
        <taxon>Lophotrochozoa</taxon>
        <taxon>Mollusca</taxon>
        <taxon>Bivalvia</taxon>
        <taxon>Autobranchia</taxon>
        <taxon>Pteriomorphia</taxon>
        <taxon>Pterioida</taxon>
        <taxon>Pterioidea</taxon>
        <taxon>Pteriidae</taxon>
        <taxon>Pinctada</taxon>
    </lineage>
</organism>
<dbReference type="Gene3D" id="3.40.50.300">
    <property type="entry name" value="P-loop containing nucleotide triphosphate hydrolases"/>
    <property type="match status" value="1"/>
</dbReference>